<keyword evidence="1" id="KW-0175">Coiled coil</keyword>
<evidence type="ECO:0000313" key="3">
    <source>
        <dbReference type="WBParaSite" id="scaffold50445_cov463.g25095"/>
    </source>
</evidence>
<dbReference type="Proteomes" id="UP000887561">
    <property type="component" value="Unplaced"/>
</dbReference>
<evidence type="ECO:0000256" key="1">
    <source>
        <dbReference type="SAM" id="Coils"/>
    </source>
</evidence>
<sequence length="113" mass="13488">LKTIELEDIKELIKNDYVGLDEEFTPSRILDDKVSKLANNNDIRNIVLKDLWKQNEKKVRTFHLEDDEKEEIEALINKLKRFYEKINELSTNLLNTTMKFYEHVGMLLISYVK</sequence>
<dbReference type="AlphaFoldDB" id="A0A915MUJ7"/>
<accession>A0A915MUJ7</accession>
<organism evidence="2 3">
    <name type="scientific">Meloidogyne javanica</name>
    <name type="common">Root-knot nematode worm</name>
    <dbReference type="NCBI Taxonomy" id="6303"/>
    <lineage>
        <taxon>Eukaryota</taxon>
        <taxon>Metazoa</taxon>
        <taxon>Ecdysozoa</taxon>
        <taxon>Nematoda</taxon>
        <taxon>Chromadorea</taxon>
        <taxon>Rhabditida</taxon>
        <taxon>Tylenchina</taxon>
        <taxon>Tylenchomorpha</taxon>
        <taxon>Tylenchoidea</taxon>
        <taxon>Meloidogynidae</taxon>
        <taxon>Meloidogyninae</taxon>
        <taxon>Meloidogyne</taxon>
        <taxon>Meloidogyne incognita group</taxon>
    </lineage>
</organism>
<protein>
    <submittedName>
        <fullName evidence="3">Uncharacterized protein</fullName>
    </submittedName>
</protein>
<keyword evidence="2" id="KW-1185">Reference proteome</keyword>
<evidence type="ECO:0000313" key="2">
    <source>
        <dbReference type="Proteomes" id="UP000887561"/>
    </source>
</evidence>
<name>A0A915MUJ7_MELJA</name>
<reference evidence="3" key="1">
    <citation type="submission" date="2022-11" db="UniProtKB">
        <authorList>
            <consortium name="WormBaseParasite"/>
        </authorList>
    </citation>
    <scope>IDENTIFICATION</scope>
</reference>
<dbReference type="WBParaSite" id="scaffold50445_cov463.g25095">
    <property type="protein sequence ID" value="scaffold50445_cov463.g25095"/>
    <property type="gene ID" value="scaffold50445_cov463.g25095"/>
</dbReference>
<proteinExistence type="predicted"/>
<feature type="coiled-coil region" evidence="1">
    <location>
        <begin position="65"/>
        <end position="92"/>
    </location>
</feature>